<dbReference type="GO" id="GO:0006412">
    <property type="term" value="P:translation"/>
    <property type="evidence" value="ECO:0007669"/>
    <property type="project" value="InterPro"/>
</dbReference>
<dbReference type="NCBIfam" id="TIGR01171">
    <property type="entry name" value="rplB_bact"/>
    <property type="match status" value="1"/>
</dbReference>
<keyword evidence="7" id="KW-0547">Nucleotide-binding</keyword>
<keyword evidence="16" id="KW-1185">Reference proteome</keyword>
<dbReference type="Pfam" id="PF00181">
    <property type="entry name" value="Ribosomal_L2_N"/>
    <property type="match status" value="1"/>
</dbReference>
<dbReference type="GO" id="GO:0003735">
    <property type="term" value="F:structural constituent of ribosome"/>
    <property type="evidence" value="ECO:0007669"/>
    <property type="project" value="InterPro"/>
</dbReference>
<evidence type="ECO:0000256" key="7">
    <source>
        <dbReference type="ARBA" id="ARBA00022741"/>
    </source>
</evidence>
<name>A0AAU9WYH7_9CNID</name>
<keyword evidence="8" id="KW-0067">ATP-binding</keyword>
<evidence type="ECO:0000256" key="10">
    <source>
        <dbReference type="ARBA" id="ARBA00022980"/>
    </source>
</evidence>
<keyword evidence="6" id="KW-0479">Metal-binding</keyword>
<accession>A0AAU9WYH7</accession>
<organism evidence="15 16">
    <name type="scientific">Pocillopora meandrina</name>
    <dbReference type="NCBI Taxonomy" id="46732"/>
    <lineage>
        <taxon>Eukaryota</taxon>
        <taxon>Metazoa</taxon>
        <taxon>Cnidaria</taxon>
        <taxon>Anthozoa</taxon>
        <taxon>Hexacorallia</taxon>
        <taxon>Scleractinia</taxon>
        <taxon>Astrocoeniina</taxon>
        <taxon>Pocilloporidae</taxon>
        <taxon>Pocillopora</taxon>
    </lineage>
</organism>
<dbReference type="SUPFAM" id="SSF50249">
    <property type="entry name" value="Nucleic acid-binding proteins"/>
    <property type="match status" value="1"/>
</dbReference>
<dbReference type="InterPro" id="IPR022666">
    <property type="entry name" value="Ribosomal_uL2_RNA-bd_dom"/>
</dbReference>
<dbReference type="InterPro" id="IPR012340">
    <property type="entry name" value="NA-bd_OB-fold"/>
</dbReference>
<keyword evidence="9" id="KW-0460">Magnesium</keyword>
<comment type="similarity">
    <text evidence="2">Belongs to the universal ribosomal protein uL2 family.</text>
</comment>
<evidence type="ECO:0000256" key="6">
    <source>
        <dbReference type="ARBA" id="ARBA00022723"/>
    </source>
</evidence>
<dbReference type="AlphaFoldDB" id="A0AAU9WYH7"/>
<evidence type="ECO:0000256" key="4">
    <source>
        <dbReference type="ARBA" id="ARBA00022679"/>
    </source>
</evidence>
<gene>
    <name evidence="15" type="ORF">PMEA_00014267</name>
</gene>
<keyword evidence="4" id="KW-0808">Transferase</keyword>
<dbReference type="Pfam" id="PF03947">
    <property type="entry name" value="Ribosomal_L2_C"/>
    <property type="match status" value="1"/>
</dbReference>
<evidence type="ECO:0000313" key="16">
    <source>
        <dbReference type="Proteomes" id="UP001159428"/>
    </source>
</evidence>
<evidence type="ECO:0000259" key="14">
    <source>
        <dbReference type="SMART" id="SM01383"/>
    </source>
</evidence>
<reference evidence="15 16" key="1">
    <citation type="submission" date="2022-05" db="EMBL/GenBank/DDBJ databases">
        <authorList>
            <consortium name="Genoscope - CEA"/>
            <person name="William W."/>
        </authorList>
    </citation>
    <scope>NUCLEOTIDE SEQUENCE [LARGE SCALE GENOMIC DNA]</scope>
</reference>
<dbReference type="Gene3D" id="2.30.30.30">
    <property type="match status" value="1"/>
</dbReference>
<feature type="domain" description="Large ribosomal subunit protein uL2 RNA-binding" evidence="14">
    <location>
        <begin position="40"/>
        <end position="126"/>
    </location>
</feature>
<keyword evidence="5" id="KW-0548">Nucleotidyltransferase</keyword>
<evidence type="ECO:0000259" key="13">
    <source>
        <dbReference type="SMART" id="SM01382"/>
    </source>
</evidence>
<dbReference type="GO" id="GO:0005524">
    <property type="term" value="F:ATP binding"/>
    <property type="evidence" value="ECO:0007669"/>
    <property type="project" value="UniProtKB-KW"/>
</dbReference>
<dbReference type="InterPro" id="IPR008991">
    <property type="entry name" value="Translation_prot_SH3-like_sf"/>
</dbReference>
<keyword evidence="10" id="KW-0689">Ribosomal protein</keyword>
<dbReference type="HAMAP" id="MF_00692">
    <property type="entry name" value="SelO"/>
    <property type="match status" value="1"/>
</dbReference>
<dbReference type="InterPro" id="IPR014722">
    <property type="entry name" value="Rib_uL2_dom2"/>
</dbReference>
<dbReference type="GO" id="GO:0046872">
    <property type="term" value="F:metal ion binding"/>
    <property type="evidence" value="ECO:0007669"/>
    <property type="project" value="UniProtKB-KW"/>
</dbReference>
<dbReference type="PANTHER" id="PTHR12153:SF15">
    <property type="entry name" value="PROTEIN ADENYLYLTRANSFERASE SELO, MITOCHONDRIAL"/>
    <property type="match status" value="1"/>
</dbReference>
<evidence type="ECO:0000256" key="12">
    <source>
        <dbReference type="ARBA" id="ARBA00031547"/>
    </source>
</evidence>
<comment type="similarity">
    <text evidence="3">Belongs to the SELO family.</text>
</comment>
<evidence type="ECO:0000256" key="11">
    <source>
        <dbReference type="ARBA" id="ARBA00023274"/>
    </source>
</evidence>
<evidence type="ECO:0000256" key="8">
    <source>
        <dbReference type="ARBA" id="ARBA00022840"/>
    </source>
</evidence>
<dbReference type="GO" id="GO:0016779">
    <property type="term" value="F:nucleotidyltransferase activity"/>
    <property type="evidence" value="ECO:0007669"/>
    <property type="project" value="UniProtKB-KW"/>
</dbReference>
<evidence type="ECO:0000256" key="5">
    <source>
        <dbReference type="ARBA" id="ARBA00022695"/>
    </source>
</evidence>
<dbReference type="GO" id="GO:0003723">
    <property type="term" value="F:RNA binding"/>
    <property type="evidence" value="ECO:0007669"/>
    <property type="project" value="InterPro"/>
</dbReference>
<dbReference type="SMART" id="SM01382">
    <property type="entry name" value="Ribosomal_L2_C"/>
    <property type="match status" value="1"/>
</dbReference>
<protein>
    <recommendedName>
        <fullName evidence="12">Selenoprotein O</fullName>
    </recommendedName>
</protein>
<feature type="domain" description="Large ribosomal subunit protein uL2 C-terminal" evidence="13">
    <location>
        <begin position="137"/>
        <end position="245"/>
    </location>
</feature>
<dbReference type="GO" id="GO:0015934">
    <property type="term" value="C:large ribosomal subunit"/>
    <property type="evidence" value="ECO:0007669"/>
    <property type="project" value="InterPro"/>
</dbReference>
<dbReference type="InterPro" id="IPR003846">
    <property type="entry name" value="SelO"/>
</dbReference>
<dbReference type="PANTHER" id="PTHR12153">
    <property type="entry name" value="SELENOPROTEIN O"/>
    <property type="match status" value="1"/>
</dbReference>
<evidence type="ECO:0000256" key="3">
    <source>
        <dbReference type="ARBA" id="ARBA00009747"/>
    </source>
</evidence>
<sequence>MIAEGKTQYYFIRVPRSMPNIPVPAYLKDGSVKRNHKKSGRDPETGRIAIRHKGGGHPQTFRIVDFVRAPVPQENEEPKPIRDKVLHIGYDPCRSGRIALVAGDGSNRMKIITAPHEMKVGDVVTAFRGKPQSIARLKPGDAYPLAHLPIGTVVYNVELQPGKGAQLVRAAGTCAQILNKTETTARLRLPSKQEKDIPLDCLATLGRVSNIDHENRVIGKAGRNRWLNRKPKGQTGINRTLWRKKRTQHYFPQSIRFLGQDGGLSFPMRLKSIRHFVPLFRTSLLWSFRTSTNTMATLETLNFDNLALNSLPIDKETQNVIRQVKDACFTLVKPTKVNNPTLVAYSQEALSLLDLPPSEVTRPDFVQYMSGDKILPGSQTAAHCYCGHQQGYFSGQLGDGAAMYLGEIINSNGERWEIQLKGSGLTPFSNHRDGRKALRSSIREFLCSEAMYHLGIPTTRAGCCITSDTLVERDKDYTGNISKEKASLVLRIAPTFLRFGSFEIFKPPDPVTDYQGPSAGRVDILHQLLSYTIKTFFPQISAGDFQSPEEWYLAFFQELTLLTARLVASWQCVGFCHGVLNTDNMSIVGVTIDYGPFGFLDYYDPNYMSQASDARRRNSFKNQPELCKWNLLTLAEAIQDVLPLYKSRTLLEDLFDSEFQRCYMAKMRLKLGLLKKELPTDEKLITALFDTMEKTGADFTNTFRCLSDITPTGCSSSKSDEDIVEYLVSQCVPLQGLIKAYSTILEWSQMIAMCREVWKSNPNVISHIEKEADKHLLEDKRRWEKIEQLKVSTQNGKENNDRVLWTQWITAYKDRLDQECDHHDVQEVNKERVRVMKSNNPRFVLRNYIAHKAIEAAENGDFSLVQTILKRLKIPYRDDAEFDEATLYEAASTNSTLSCNNEKTGLFNVLDTRKTNLDKLPDDAFNMRLS</sequence>
<dbReference type="Proteomes" id="UP001159428">
    <property type="component" value="Unassembled WGS sequence"/>
</dbReference>
<dbReference type="SMART" id="SM01383">
    <property type="entry name" value="Ribosomal_L2"/>
    <property type="match status" value="1"/>
</dbReference>
<dbReference type="SUPFAM" id="SSF50104">
    <property type="entry name" value="Translation proteins SH3-like domain"/>
    <property type="match status" value="1"/>
</dbReference>
<proteinExistence type="inferred from homology"/>
<dbReference type="InterPro" id="IPR022669">
    <property type="entry name" value="Ribosomal_uL2_C"/>
</dbReference>
<dbReference type="InterPro" id="IPR005880">
    <property type="entry name" value="Ribosomal_uL2_bac/org-type"/>
</dbReference>
<evidence type="ECO:0000313" key="15">
    <source>
        <dbReference type="EMBL" id="CAH3130635.1"/>
    </source>
</evidence>
<keyword evidence="11" id="KW-0687">Ribonucleoprotein</keyword>
<evidence type="ECO:0000256" key="1">
    <source>
        <dbReference type="ARBA" id="ARBA00001946"/>
    </source>
</evidence>
<dbReference type="Pfam" id="PF02696">
    <property type="entry name" value="SelO"/>
    <property type="match status" value="1"/>
</dbReference>
<dbReference type="EMBL" id="CALNXJ010000025">
    <property type="protein sequence ID" value="CAH3130635.1"/>
    <property type="molecule type" value="Genomic_DNA"/>
</dbReference>
<evidence type="ECO:0000256" key="2">
    <source>
        <dbReference type="ARBA" id="ARBA00005636"/>
    </source>
</evidence>
<comment type="cofactor">
    <cofactor evidence="1">
        <name>Mg(2+)</name>
        <dbReference type="ChEBI" id="CHEBI:18420"/>
    </cofactor>
</comment>
<dbReference type="Gene3D" id="2.40.50.140">
    <property type="entry name" value="Nucleic acid-binding proteins"/>
    <property type="match status" value="1"/>
</dbReference>
<comment type="caution">
    <text evidence="15">The sequence shown here is derived from an EMBL/GenBank/DDBJ whole genome shotgun (WGS) entry which is preliminary data.</text>
</comment>
<evidence type="ECO:0000256" key="9">
    <source>
        <dbReference type="ARBA" id="ARBA00022842"/>
    </source>
</evidence>